<evidence type="ECO:0000313" key="1">
    <source>
        <dbReference type="EMBL" id="CAG7911036.1"/>
    </source>
</evidence>
<dbReference type="PANTHER" id="PTHR38393:SF1">
    <property type="entry name" value="GLUTAMYL-TRNA (GLN) AMIDOTRANSFERASE SUBUNIT C"/>
    <property type="match status" value="1"/>
</dbReference>
<evidence type="ECO:0000313" key="2">
    <source>
        <dbReference type="EMBL" id="VDD19163.1"/>
    </source>
</evidence>
<dbReference type="Gramene" id="A10p22820.2_BraZ1">
    <property type="protein sequence ID" value="A10p22820.2_BraZ1.CDS"/>
    <property type="gene ID" value="A10g22820.2_BraZ1"/>
</dbReference>
<accession>A0A3P6CKU9</accession>
<sequence>MSCRNSIICDGKTTNEATDKYLDKLFEFEEKPKKLAVENALKKLNKGPDGRYTNVW</sequence>
<proteinExistence type="predicted"/>
<dbReference type="AlphaFoldDB" id="A0A3P6CKU9"/>
<dbReference type="PANTHER" id="PTHR38393">
    <property type="entry name" value="GLUTAMYL-TRNA (GLN) AMIDOTRANSFERASE SUBUNIT C"/>
    <property type="match status" value="1"/>
</dbReference>
<protein>
    <submittedName>
        <fullName evidence="1">Uncharacterized protein</fullName>
    </submittedName>
</protein>
<reference evidence="2" key="1">
    <citation type="submission" date="2018-11" db="EMBL/GenBank/DDBJ databases">
        <authorList>
            <consortium name="Genoscope - CEA"/>
            <person name="William W."/>
        </authorList>
    </citation>
    <scope>NUCLEOTIDE SEQUENCE</scope>
</reference>
<dbReference type="EMBL" id="LS974626">
    <property type="protein sequence ID" value="CAG7911036.1"/>
    <property type="molecule type" value="Genomic_DNA"/>
</dbReference>
<gene>
    <name evidence="2" type="ORF">BRAA10T44252Z</name>
    <name evidence="1" type="ORF">BRAPAZ1V2_A10P22820.2</name>
</gene>
<dbReference type="EMBL" id="LR031577">
    <property type="protein sequence ID" value="VDD19163.1"/>
    <property type="molecule type" value="Genomic_DNA"/>
</dbReference>
<dbReference type="Proteomes" id="UP000694005">
    <property type="component" value="Chromosome A10"/>
</dbReference>
<organism evidence="2">
    <name type="scientific">Brassica campestris</name>
    <name type="common">Field mustard</name>
    <dbReference type="NCBI Taxonomy" id="3711"/>
    <lineage>
        <taxon>Eukaryota</taxon>
        <taxon>Viridiplantae</taxon>
        <taxon>Streptophyta</taxon>
        <taxon>Embryophyta</taxon>
        <taxon>Tracheophyta</taxon>
        <taxon>Spermatophyta</taxon>
        <taxon>Magnoliopsida</taxon>
        <taxon>eudicotyledons</taxon>
        <taxon>Gunneridae</taxon>
        <taxon>Pentapetalae</taxon>
        <taxon>rosids</taxon>
        <taxon>malvids</taxon>
        <taxon>Brassicales</taxon>
        <taxon>Brassicaceae</taxon>
        <taxon>Brassiceae</taxon>
        <taxon>Brassica</taxon>
    </lineage>
</organism>
<name>A0A3P6CKU9_BRACM</name>